<evidence type="ECO:0000256" key="10">
    <source>
        <dbReference type="ARBA" id="ARBA00023157"/>
    </source>
</evidence>
<dbReference type="Pfam" id="PF00652">
    <property type="entry name" value="Ricin_B_lectin"/>
    <property type="match status" value="1"/>
</dbReference>
<organism evidence="16 17">
    <name type="scientific">Calicophoron daubneyi</name>
    <name type="common">Rumen fluke</name>
    <name type="synonym">Paramphistomum daubneyi</name>
    <dbReference type="NCBI Taxonomy" id="300641"/>
    <lineage>
        <taxon>Eukaryota</taxon>
        <taxon>Metazoa</taxon>
        <taxon>Spiralia</taxon>
        <taxon>Lophotrochozoa</taxon>
        <taxon>Platyhelminthes</taxon>
        <taxon>Trematoda</taxon>
        <taxon>Digenea</taxon>
        <taxon>Plagiorchiida</taxon>
        <taxon>Pronocephalata</taxon>
        <taxon>Paramphistomoidea</taxon>
        <taxon>Paramphistomidae</taxon>
        <taxon>Calicophoron</taxon>
    </lineage>
</organism>
<dbReference type="Gene3D" id="3.90.550.10">
    <property type="entry name" value="Spore Coat Polysaccharide Biosynthesis Protein SpsA, Chain A"/>
    <property type="match status" value="1"/>
</dbReference>
<keyword evidence="4" id="KW-0812">Transmembrane</keyword>
<protein>
    <recommendedName>
        <fullName evidence="13">Polypeptide N-acetylgalactosaminyltransferase</fullName>
        <ecNumber evidence="13">2.4.1.-</ecNumber>
    </recommendedName>
    <alternativeName>
        <fullName evidence="13">Protein-UDP acetylgalactosaminyltransferase</fullName>
    </alternativeName>
</protein>
<dbReference type="SUPFAM" id="SSF50370">
    <property type="entry name" value="Ricin B-like lectins"/>
    <property type="match status" value="1"/>
</dbReference>
<dbReference type="InterPro" id="IPR029044">
    <property type="entry name" value="Nucleotide-diphossugar_trans"/>
</dbReference>
<evidence type="ECO:0000256" key="12">
    <source>
        <dbReference type="ARBA" id="ARBA00023211"/>
    </source>
</evidence>
<keyword evidence="8 13" id="KW-0333">Golgi apparatus</keyword>
<gene>
    <name evidence="16" type="ORF">CDAUBV1_LOCUS16343</name>
</gene>
<keyword evidence="13" id="KW-0808">Transferase</keyword>
<dbReference type="CDD" id="cd23462">
    <property type="entry name" value="beta-trefoil_Ricin_Pgant9-like"/>
    <property type="match status" value="1"/>
</dbReference>
<keyword evidence="11" id="KW-0325">Glycoprotein</keyword>
<reference evidence="16" key="1">
    <citation type="submission" date="2024-06" db="EMBL/GenBank/DDBJ databases">
        <authorList>
            <person name="Liu X."/>
            <person name="Lenzi L."/>
            <person name="Haldenby T S."/>
            <person name="Uol C."/>
        </authorList>
    </citation>
    <scope>NUCLEOTIDE SEQUENCE</scope>
</reference>
<keyword evidence="5 13" id="KW-0430">Lectin</keyword>
<comment type="similarity">
    <text evidence="3 13">Belongs to the glycosyltransferase 2 family. GalNAc-T subfamily.</text>
</comment>
<comment type="subcellular location">
    <subcellularLocation>
        <location evidence="2 13">Golgi apparatus membrane</location>
        <topology evidence="2 13">Single-pass type II membrane protein</topology>
    </subcellularLocation>
</comment>
<evidence type="ECO:0000256" key="5">
    <source>
        <dbReference type="ARBA" id="ARBA00022734"/>
    </source>
</evidence>
<evidence type="ECO:0000256" key="13">
    <source>
        <dbReference type="RuleBase" id="RU361242"/>
    </source>
</evidence>
<evidence type="ECO:0000256" key="6">
    <source>
        <dbReference type="ARBA" id="ARBA00022968"/>
    </source>
</evidence>
<comment type="cofactor">
    <cofactor evidence="1 13">
        <name>Mn(2+)</name>
        <dbReference type="ChEBI" id="CHEBI:29035"/>
    </cofactor>
</comment>
<keyword evidence="12 13" id="KW-0464">Manganese</keyword>
<dbReference type="Pfam" id="PF00535">
    <property type="entry name" value="Glycos_transf_2"/>
    <property type="match status" value="1"/>
</dbReference>
<dbReference type="PROSITE" id="PS50231">
    <property type="entry name" value="RICIN_B_LECTIN"/>
    <property type="match status" value="1"/>
</dbReference>
<evidence type="ECO:0000256" key="9">
    <source>
        <dbReference type="ARBA" id="ARBA00023136"/>
    </source>
</evidence>
<evidence type="ECO:0000259" key="15">
    <source>
        <dbReference type="SMART" id="SM00458"/>
    </source>
</evidence>
<dbReference type="GO" id="GO:0004653">
    <property type="term" value="F:polypeptide N-acetylgalactosaminyltransferase activity"/>
    <property type="evidence" value="ECO:0007669"/>
    <property type="project" value="TreeGrafter"/>
</dbReference>
<keyword evidence="13" id="KW-0328">Glycosyltransferase</keyword>
<dbReference type="SUPFAM" id="SSF53448">
    <property type="entry name" value="Nucleotide-diphospho-sugar transferases"/>
    <property type="match status" value="1"/>
</dbReference>
<keyword evidence="6" id="KW-0735">Signal-anchor</keyword>
<dbReference type="InterPro" id="IPR001173">
    <property type="entry name" value="Glyco_trans_2-like"/>
</dbReference>
<dbReference type="GO" id="GO:0000139">
    <property type="term" value="C:Golgi membrane"/>
    <property type="evidence" value="ECO:0007669"/>
    <property type="project" value="UniProtKB-SubCell"/>
</dbReference>
<evidence type="ECO:0000256" key="3">
    <source>
        <dbReference type="ARBA" id="ARBA00005680"/>
    </source>
</evidence>
<comment type="caution">
    <text evidence="16">The sequence shown here is derived from an EMBL/GenBank/DDBJ whole genome shotgun (WGS) entry which is preliminary data.</text>
</comment>
<evidence type="ECO:0000256" key="14">
    <source>
        <dbReference type="SAM" id="MobiDB-lite"/>
    </source>
</evidence>
<evidence type="ECO:0000256" key="11">
    <source>
        <dbReference type="ARBA" id="ARBA00023180"/>
    </source>
</evidence>
<dbReference type="PANTHER" id="PTHR11675:SF131">
    <property type="entry name" value="POLYPEPTIDE N-ACETYLGALACTOSAMINYLTRANSFERASE 9-RELATED"/>
    <property type="match status" value="1"/>
</dbReference>
<dbReference type="GO" id="GO:0006493">
    <property type="term" value="P:protein O-linked glycosylation"/>
    <property type="evidence" value="ECO:0007669"/>
    <property type="project" value="TreeGrafter"/>
</dbReference>
<dbReference type="InterPro" id="IPR045885">
    <property type="entry name" value="GalNAc-T"/>
</dbReference>
<keyword evidence="10 13" id="KW-1015">Disulfide bond</keyword>
<evidence type="ECO:0000256" key="2">
    <source>
        <dbReference type="ARBA" id="ARBA00004323"/>
    </source>
</evidence>
<dbReference type="SMART" id="SM00458">
    <property type="entry name" value="RICIN"/>
    <property type="match status" value="1"/>
</dbReference>
<name>A0AAV2TY93_CALDB</name>
<evidence type="ECO:0000256" key="8">
    <source>
        <dbReference type="ARBA" id="ARBA00023034"/>
    </source>
</evidence>
<feature type="domain" description="Ricin B lectin" evidence="15">
    <location>
        <begin position="574"/>
        <end position="690"/>
    </location>
</feature>
<evidence type="ECO:0000256" key="7">
    <source>
        <dbReference type="ARBA" id="ARBA00022989"/>
    </source>
</evidence>
<dbReference type="Proteomes" id="UP001497525">
    <property type="component" value="Unassembled WGS sequence"/>
</dbReference>
<dbReference type="AlphaFoldDB" id="A0AAV2TY93"/>
<dbReference type="EMBL" id="CAXLJL010000822">
    <property type="protein sequence ID" value="CAL5141061.1"/>
    <property type="molecule type" value="Genomic_DNA"/>
</dbReference>
<dbReference type="FunFam" id="3.90.550.10:FF:000053">
    <property type="entry name" value="Polypeptide N-acetylgalactosaminyltransferase"/>
    <property type="match status" value="1"/>
</dbReference>
<dbReference type="InterPro" id="IPR035992">
    <property type="entry name" value="Ricin_B-like_lectins"/>
</dbReference>
<feature type="region of interest" description="Disordered" evidence="14">
    <location>
        <begin position="181"/>
        <end position="218"/>
    </location>
</feature>
<dbReference type="CDD" id="cd02510">
    <property type="entry name" value="pp-GalNAc-T"/>
    <property type="match status" value="1"/>
</dbReference>
<dbReference type="Gene3D" id="2.80.10.50">
    <property type="match status" value="1"/>
</dbReference>
<proteinExistence type="inferred from homology"/>
<comment type="pathway">
    <text evidence="13">Protein modification; protein glycosylation.</text>
</comment>
<sequence>MVRTVLPPVFRKKKILLIVVPILLTLVLLTQFSPDSSARPLEHIDIPLVDQAEPVLKPLAEPQPAPARLAPQQKPVAQQQPPVAQIVVPEPPVIKPSVVEHRPLVLPPVVQAPVESRDLKQPQASQLGIRRFPDAEPAAPPAFPVPAEAQAREEQEPLRPPVALAKEEQIKKKLTISDLNLVPRFPPPKSDANSVGPGEGGTGFAKDSSGLTKEQKEEYDRGFKDHAFNLYASDRISVRRYLPDDREQECKAQKFQSNLPSTSVIVCFHNEAWSVLLRSVHSIIDNSPPELLKEIILVDDFSNKDYLKDPLEEYMSQLKIVKIIRAQRREGLIRARMLGAFKATGDVLTFLDSHIECSAGWLEPLLDRIKTDRKNVVVPVIEIISDKDFSYKVTRAKDVQVGGFDWSMIFHWHFPPLRDRTRPGAPFSPLRTPTMAGGLFSIDRSFFAELGYYDPGMEVWGGENLEISFKTWMCGGQLETIVCSHIGHVFRARSPYKWESNFSSPLTRNTMRLAEVWLDDYKRFHFATRGNQHIDFGDVSDRKAIREKLKCHSFDWYLKNVYPELFIPSESVASGDIASYASPDCVDGALKDLKDDKIIVWPCHKQGGNQFWLLSKNSEIRRDSKCWDASGPGDSILLLECHGAGGNQEFEYNKNDEIKNGGRCLEMSEDKKSLYLTACNGSSRQRWKFNREPFMPPVVNAVAN</sequence>
<keyword evidence="9" id="KW-0472">Membrane</keyword>
<evidence type="ECO:0000256" key="1">
    <source>
        <dbReference type="ARBA" id="ARBA00001936"/>
    </source>
</evidence>
<dbReference type="EC" id="2.4.1.-" evidence="13"/>
<dbReference type="PANTHER" id="PTHR11675">
    <property type="entry name" value="N-ACETYLGALACTOSAMINYLTRANSFERASE"/>
    <property type="match status" value="1"/>
</dbReference>
<evidence type="ECO:0000313" key="16">
    <source>
        <dbReference type="EMBL" id="CAL5141061.1"/>
    </source>
</evidence>
<evidence type="ECO:0000313" key="17">
    <source>
        <dbReference type="Proteomes" id="UP001497525"/>
    </source>
</evidence>
<dbReference type="InterPro" id="IPR000772">
    <property type="entry name" value="Ricin_B_lectin"/>
</dbReference>
<accession>A0AAV2TY93</accession>
<dbReference type="GO" id="GO:0030246">
    <property type="term" value="F:carbohydrate binding"/>
    <property type="evidence" value="ECO:0007669"/>
    <property type="project" value="UniProtKB-KW"/>
</dbReference>
<evidence type="ECO:0000256" key="4">
    <source>
        <dbReference type="ARBA" id="ARBA00022692"/>
    </source>
</evidence>
<keyword evidence="7" id="KW-1133">Transmembrane helix</keyword>